<dbReference type="InterPro" id="IPR000878">
    <property type="entry name" value="4pyrrol_Mease"/>
</dbReference>
<protein>
    <recommendedName>
        <fullName evidence="6">Ribosomal RNA small subunit methyltransferase I</fullName>
        <ecNumber evidence="6">2.1.1.198</ecNumber>
    </recommendedName>
    <alternativeName>
        <fullName evidence="6">16S rRNA 2'-O-ribose C1402 methyltransferase</fullName>
    </alternativeName>
    <alternativeName>
        <fullName evidence="6">rRNA (cytidine-2'-O-)-methyltransferase RsmI</fullName>
    </alternativeName>
</protein>
<comment type="subcellular location">
    <subcellularLocation>
        <location evidence="6">Cytoplasm</location>
    </subcellularLocation>
</comment>
<keyword evidence="5 6" id="KW-0949">S-adenosyl-L-methionine</keyword>
<dbReference type="GO" id="GO:0005737">
    <property type="term" value="C:cytoplasm"/>
    <property type="evidence" value="ECO:0007669"/>
    <property type="project" value="UniProtKB-SubCell"/>
</dbReference>
<organism evidence="8 9">
    <name type="scientific">Oceanidesulfovibrio marinus</name>
    <dbReference type="NCBI Taxonomy" id="370038"/>
    <lineage>
        <taxon>Bacteria</taxon>
        <taxon>Pseudomonadati</taxon>
        <taxon>Thermodesulfobacteriota</taxon>
        <taxon>Desulfovibrionia</taxon>
        <taxon>Desulfovibrionales</taxon>
        <taxon>Desulfovibrionaceae</taxon>
        <taxon>Oceanidesulfovibrio</taxon>
    </lineage>
</organism>
<keyword evidence="2 6" id="KW-0698">rRNA processing</keyword>
<dbReference type="OrthoDB" id="9809084at2"/>
<evidence type="ECO:0000256" key="6">
    <source>
        <dbReference type="HAMAP-Rule" id="MF_01877"/>
    </source>
</evidence>
<sequence>MHSNGPRLFVVATPLGNLGDIAPRAREVLASADLVLAEDTRRAGLLFQHLGLASPSFLSLHEHNETARIPEVLTHLEEGATIALVSDAGTPLIADPGYRLVRACREAGYQVSPVPGPSAVATALSASGLPPYPYVFLGFLPRSSGERRRTLEPYAGLKATLVFFERLSRLPATFEDVQAVLGEREACVARELTKLHEEFILFRLGDWSDPEGTLKGEATVLIGPPEVREASAKEVDGIIVEERALGGGTKEVARRVHARVEGWTVKEIYERIGRR</sequence>
<dbReference type="HAMAP" id="MF_01877">
    <property type="entry name" value="16SrRNA_methyltr_I"/>
    <property type="match status" value="1"/>
</dbReference>
<dbReference type="CDD" id="cd11648">
    <property type="entry name" value="RsmI"/>
    <property type="match status" value="1"/>
</dbReference>
<accession>A0A6P1ZM16</accession>
<evidence type="ECO:0000256" key="5">
    <source>
        <dbReference type="ARBA" id="ARBA00022691"/>
    </source>
</evidence>
<dbReference type="InterPro" id="IPR014776">
    <property type="entry name" value="4pyrrole_Mease_sub2"/>
</dbReference>
<comment type="catalytic activity">
    <reaction evidence="6">
        <text>cytidine(1402) in 16S rRNA + S-adenosyl-L-methionine = 2'-O-methylcytidine(1402) in 16S rRNA + S-adenosyl-L-homocysteine + H(+)</text>
        <dbReference type="Rhea" id="RHEA:42924"/>
        <dbReference type="Rhea" id="RHEA-COMP:10285"/>
        <dbReference type="Rhea" id="RHEA-COMP:10286"/>
        <dbReference type="ChEBI" id="CHEBI:15378"/>
        <dbReference type="ChEBI" id="CHEBI:57856"/>
        <dbReference type="ChEBI" id="CHEBI:59789"/>
        <dbReference type="ChEBI" id="CHEBI:74495"/>
        <dbReference type="ChEBI" id="CHEBI:82748"/>
        <dbReference type="EC" id="2.1.1.198"/>
    </reaction>
</comment>
<dbReference type="InterPro" id="IPR014777">
    <property type="entry name" value="4pyrrole_Mease_sub1"/>
</dbReference>
<keyword evidence="3 6" id="KW-0489">Methyltransferase</keyword>
<evidence type="ECO:0000259" key="7">
    <source>
        <dbReference type="Pfam" id="PF00590"/>
    </source>
</evidence>
<dbReference type="InterPro" id="IPR008189">
    <property type="entry name" value="rRNA_ssu_MeTfrase_I"/>
</dbReference>
<dbReference type="PANTHER" id="PTHR46111:SF1">
    <property type="entry name" value="RIBOSOMAL RNA SMALL SUBUNIT METHYLTRANSFERASE I"/>
    <property type="match status" value="1"/>
</dbReference>
<keyword evidence="4 6" id="KW-0808">Transferase</keyword>
<keyword evidence="1 6" id="KW-0963">Cytoplasm</keyword>
<evidence type="ECO:0000256" key="2">
    <source>
        <dbReference type="ARBA" id="ARBA00022552"/>
    </source>
</evidence>
<dbReference type="PANTHER" id="PTHR46111">
    <property type="entry name" value="RIBOSOMAL RNA SMALL SUBUNIT METHYLTRANSFERASE I"/>
    <property type="match status" value="1"/>
</dbReference>
<dbReference type="PIRSF" id="PIRSF005917">
    <property type="entry name" value="MTase_YraL"/>
    <property type="match status" value="1"/>
</dbReference>
<evidence type="ECO:0000256" key="1">
    <source>
        <dbReference type="ARBA" id="ARBA00022490"/>
    </source>
</evidence>
<evidence type="ECO:0000313" key="8">
    <source>
        <dbReference type="EMBL" id="TVM36369.1"/>
    </source>
</evidence>
<dbReference type="EC" id="2.1.1.198" evidence="6"/>
<gene>
    <name evidence="6 8" type="primary">rsmI</name>
    <name evidence="8" type="ORF">DQK91_00140</name>
</gene>
<feature type="domain" description="Tetrapyrrole methylase" evidence="7">
    <location>
        <begin position="8"/>
        <end position="205"/>
    </location>
</feature>
<reference evidence="8 9" key="1">
    <citation type="submission" date="2018-06" db="EMBL/GenBank/DDBJ databases">
        <title>Complete genome of Desulfovibrio marinus P48SEP.</title>
        <authorList>
            <person name="Crispim J.S."/>
            <person name="Vidigal P.M.P."/>
            <person name="Silva L.C.F."/>
            <person name="Araujo L.C."/>
            <person name="Laguardia C.N."/>
            <person name="Dias R.S."/>
            <person name="Sousa M.P."/>
            <person name="Paula S.O."/>
            <person name="Silva C."/>
        </authorList>
    </citation>
    <scope>NUCLEOTIDE SEQUENCE [LARGE SCALE GENOMIC DNA]</scope>
    <source>
        <strain evidence="8 9">P48SEP</strain>
    </source>
</reference>
<dbReference type="SUPFAM" id="SSF53790">
    <property type="entry name" value="Tetrapyrrole methylase"/>
    <property type="match status" value="1"/>
</dbReference>
<dbReference type="AlphaFoldDB" id="A0A6P1ZM16"/>
<dbReference type="Gene3D" id="3.30.950.10">
    <property type="entry name" value="Methyltransferase, Cobalt-precorrin-4 Transmethylase, Domain 2"/>
    <property type="match status" value="1"/>
</dbReference>
<comment type="caution">
    <text evidence="8">The sequence shown here is derived from an EMBL/GenBank/DDBJ whole genome shotgun (WGS) entry which is preliminary data.</text>
</comment>
<dbReference type="Gene3D" id="3.40.1010.10">
    <property type="entry name" value="Cobalt-precorrin-4 Transmethylase, Domain 1"/>
    <property type="match status" value="1"/>
</dbReference>
<comment type="function">
    <text evidence="6">Catalyzes the 2'-O-methylation of the ribose of cytidine 1402 (C1402) in 16S rRNA.</text>
</comment>
<dbReference type="NCBIfam" id="TIGR00096">
    <property type="entry name" value="16S rRNA (cytidine(1402)-2'-O)-methyltransferase"/>
    <property type="match status" value="1"/>
</dbReference>
<name>A0A6P1ZM16_9BACT</name>
<proteinExistence type="inferred from homology"/>
<dbReference type="Pfam" id="PF00590">
    <property type="entry name" value="TP_methylase"/>
    <property type="match status" value="1"/>
</dbReference>
<dbReference type="EMBL" id="QMIF01000001">
    <property type="protein sequence ID" value="TVM36369.1"/>
    <property type="molecule type" value="Genomic_DNA"/>
</dbReference>
<dbReference type="RefSeq" id="WP_144233406.1">
    <property type="nucleotide sequence ID" value="NZ_QMIF01000001.1"/>
</dbReference>
<comment type="similarity">
    <text evidence="6">Belongs to the methyltransferase superfamily. RsmI family.</text>
</comment>
<evidence type="ECO:0000256" key="3">
    <source>
        <dbReference type="ARBA" id="ARBA00022603"/>
    </source>
</evidence>
<dbReference type="InterPro" id="IPR035996">
    <property type="entry name" value="4pyrrol_Methylase_sf"/>
</dbReference>
<evidence type="ECO:0000313" key="9">
    <source>
        <dbReference type="Proteomes" id="UP000434052"/>
    </source>
</evidence>
<dbReference type="GO" id="GO:0070677">
    <property type="term" value="F:rRNA (cytosine-2'-O-)-methyltransferase activity"/>
    <property type="evidence" value="ECO:0007669"/>
    <property type="project" value="UniProtKB-UniRule"/>
</dbReference>
<evidence type="ECO:0000256" key="4">
    <source>
        <dbReference type="ARBA" id="ARBA00022679"/>
    </source>
</evidence>
<dbReference type="Proteomes" id="UP000434052">
    <property type="component" value="Unassembled WGS sequence"/>
</dbReference>